<feature type="non-terminal residue" evidence="2">
    <location>
        <position position="1"/>
    </location>
</feature>
<organism evidence="2 3">
    <name type="scientific">Fibrella rubiginis</name>
    <dbReference type="NCBI Taxonomy" id="2817060"/>
    <lineage>
        <taxon>Bacteria</taxon>
        <taxon>Pseudomonadati</taxon>
        <taxon>Bacteroidota</taxon>
        <taxon>Cytophagia</taxon>
        <taxon>Cytophagales</taxon>
        <taxon>Spirosomataceae</taxon>
        <taxon>Fibrella</taxon>
    </lineage>
</organism>
<dbReference type="EMBL" id="JAFMYV010000025">
    <property type="protein sequence ID" value="MBO0940074.1"/>
    <property type="molecule type" value="Genomic_DNA"/>
</dbReference>
<dbReference type="InterPro" id="IPR013783">
    <property type="entry name" value="Ig-like_fold"/>
</dbReference>
<dbReference type="SMART" id="SM00089">
    <property type="entry name" value="PKD"/>
    <property type="match status" value="2"/>
</dbReference>
<gene>
    <name evidence="2" type="ORF">J2I47_26250</name>
</gene>
<dbReference type="InterPro" id="IPR025667">
    <property type="entry name" value="SprB_repeat"/>
</dbReference>
<dbReference type="Gene3D" id="2.60.40.10">
    <property type="entry name" value="Immunoglobulins"/>
    <property type="match status" value="4"/>
</dbReference>
<dbReference type="InterPro" id="IPR022409">
    <property type="entry name" value="PKD/Chitinase_dom"/>
</dbReference>
<feature type="domain" description="PKD/Chitinase" evidence="1">
    <location>
        <begin position="162"/>
        <end position="241"/>
    </location>
</feature>
<comment type="caution">
    <text evidence="2">The sequence shown here is derived from an EMBL/GenBank/DDBJ whole genome shotgun (WGS) entry which is preliminary data.</text>
</comment>
<feature type="domain" description="PKD/Chitinase" evidence="1">
    <location>
        <begin position="324"/>
        <end position="400"/>
    </location>
</feature>
<dbReference type="SUPFAM" id="SSF49299">
    <property type="entry name" value="PKD domain"/>
    <property type="match status" value="1"/>
</dbReference>
<sequence length="682" mass="68959">RIINTSITCANNEPAVAISTQVTGGAPPVAYAWYRSNATGVISTEANPAFTTPDTYSVVVTDANGCLSNTATVDVVTPDPLAVNAQTTNALCYNGQGQITVKVSGGHGPYTVSYYNTGGLMSSTTTSGTSTYQTEAGSYTIVVADANGCSLTQTATLTQPPLLQVSLTNGGPVCAGQNTGTISSSVSGGTAPYTYSWTGPTSNGATTANLTGLSGGTYSVVVTDANGCSTTQATTLTTNPLPSAPTASVTQPTCVTTTGTIQIQTPTTGVQYSFDNGQSYQTSPTLAGRAPGVYQLRVKDNATGCVSTATSVTVNAVPSPPVASIAGNTAYCEGFPISLTASPTSSVTYAWSGPGGNLGSTNPLVIPNATPAQSGTYRVTVTDVNGCTATASSVITVNPAIVATVNSATLTCAYPTRTLTVSSSQTDLVYQWRGPGGFTASTQSVTVSVVGTYTVITSGAQTGCSTTATASVTQDLTLPVTTVNSATLTCYDPSATLTATSTPANTTYEWTGPSGFAASTASITTTIPGIYTVISTNPQTGCSTTLTTTVVQDPGVQATITQSGCRNNGTDATVADDYYTITIQATNTGNSGTYEVVIGANPDGRGGTVLNPGGTAFGSAVTVGDVGQVNAKGFKADGTTLYPILIRTTGTPTCRTYRLTGEVSPCSTCQYTPCKPVIVRRR</sequence>
<evidence type="ECO:0000313" key="3">
    <source>
        <dbReference type="Proteomes" id="UP000664034"/>
    </source>
</evidence>
<dbReference type="Pfam" id="PF13573">
    <property type="entry name" value="SprB"/>
    <property type="match status" value="2"/>
</dbReference>
<protein>
    <submittedName>
        <fullName evidence="2">SprB repeat-containing protein</fullName>
    </submittedName>
</protein>
<dbReference type="InterPro" id="IPR035986">
    <property type="entry name" value="PKD_dom_sf"/>
</dbReference>
<proteinExistence type="predicted"/>
<evidence type="ECO:0000313" key="2">
    <source>
        <dbReference type="EMBL" id="MBO0940074.1"/>
    </source>
</evidence>
<keyword evidence="3" id="KW-1185">Reference proteome</keyword>
<dbReference type="AlphaFoldDB" id="A0A939K614"/>
<dbReference type="Proteomes" id="UP000664034">
    <property type="component" value="Unassembled WGS sequence"/>
</dbReference>
<accession>A0A939K614</accession>
<name>A0A939K614_9BACT</name>
<reference evidence="2" key="1">
    <citation type="submission" date="2021-03" db="EMBL/GenBank/DDBJ databases">
        <title>Fibrella sp. HMF5335 genome sequencing and assembly.</title>
        <authorList>
            <person name="Kang H."/>
            <person name="Kim H."/>
            <person name="Bae S."/>
            <person name="Joh K."/>
        </authorList>
    </citation>
    <scope>NUCLEOTIDE SEQUENCE</scope>
    <source>
        <strain evidence="2">HMF5335</strain>
    </source>
</reference>
<evidence type="ECO:0000259" key="1">
    <source>
        <dbReference type="SMART" id="SM00089"/>
    </source>
</evidence>